<dbReference type="Gene3D" id="3.30.70.1060">
    <property type="entry name" value="Dimeric alpha+beta barrel"/>
    <property type="match status" value="1"/>
</dbReference>
<comment type="similarity">
    <text evidence="1">Belongs to the YciI family.</text>
</comment>
<dbReference type="InterPro" id="IPR011008">
    <property type="entry name" value="Dimeric_a/b-barrel"/>
</dbReference>
<organism evidence="3 4">
    <name type="scientific">Bradyrhizobium yuanmingense</name>
    <dbReference type="NCBI Taxonomy" id="108015"/>
    <lineage>
        <taxon>Bacteria</taxon>
        <taxon>Pseudomonadati</taxon>
        <taxon>Pseudomonadota</taxon>
        <taxon>Alphaproteobacteria</taxon>
        <taxon>Hyphomicrobiales</taxon>
        <taxon>Nitrobacteraceae</taxon>
        <taxon>Bradyrhizobium</taxon>
    </lineage>
</organism>
<dbReference type="STRING" id="108015.GA0061099_1009197"/>
<comment type="caution">
    <text evidence="3">The sequence shown here is derived from an EMBL/GenBank/DDBJ whole genome shotgun (WGS) entry which is preliminary data.</text>
</comment>
<sequence length="95" mass="10353">MLFAIHALDRTGALPTRLANYDAHKAFLSDTSRFGVKIVMSGPLVSDDGQTMIGSLFLIEAPGRKEIEAFNRADPFAAAGIWDKVTITGFLRRQG</sequence>
<dbReference type="Pfam" id="PF03795">
    <property type="entry name" value="YCII"/>
    <property type="match status" value="1"/>
</dbReference>
<dbReference type="RefSeq" id="WP_057029966.1">
    <property type="nucleotide sequence ID" value="NZ_LJYF01000040.1"/>
</dbReference>
<evidence type="ECO:0000259" key="2">
    <source>
        <dbReference type="Pfam" id="PF03795"/>
    </source>
</evidence>
<dbReference type="PANTHER" id="PTHR33606">
    <property type="entry name" value="PROTEIN YCII"/>
    <property type="match status" value="1"/>
</dbReference>
<evidence type="ECO:0000313" key="3">
    <source>
        <dbReference type="EMBL" id="KRP88983.1"/>
    </source>
</evidence>
<dbReference type="OrthoDB" id="2293521at2"/>
<proteinExistence type="inferred from homology"/>
<name>A0A0R3BUR0_9BRAD</name>
<gene>
    <name evidence="3" type="ORF">AOQ72_00960</name>
</gene>
<feature type="domain" description="YCII-related" evidence="2">
    <location>
        <begin position="1"/>
        <end position="90"/>
    </location>
</feature>
<dbReference type="SUPFAM" id="SSF54909">
    <property type="entry name" value="Dimeric alpha+beta barrel"/>
    <property type="match status" value="1"/>
</dbReference>
<dbReference type="AlphaFoldDB" id="A0A0R3BUR0"/>
<evidence type="ECO:0000256" key="1">
    <source>
        <dbReference type="ARBA" id="ARBA00007689"/>
    </source>
</evidence>
<dbReference type="InterPro" id="IPR051807">
    <property type="entry name" value="Sec-metab_biosynth-assoc"/>
</dbReference>
<accession>A0A0R3BUR0</accession>
<dbReference type="Proteomes" id="UP000051380">
    <property type="component" value="Unassembled WGS sequence"/>
</dbReference>
<dbReference type="InterPro" id="IPR005545">
    <property type="entry name" value="YCII"/>
</dbReference>
<dbReference type="EMBL" id="LJYF01000040">
    <property type="protein sequence ID" value="KRP88983.1"/>
    <property type="molecule type" value="Genomic_DNA"/>
</dbReference>
<dbReference type="PANTHER" id="PTHR33606:SF3">
    <property type="entry name" value="PROTEIN YCII"/>
    <property type="match status" value="1"/>
</dbReference>
<protein>
    <recommendedName>
        <fullName evidence="2">YCII-related domain-containing protein</fullName>
    </recommendedName>
</protein>
<reference evidence="3 4" key="1">
    <citation type="submission" date="2015-09" db="EMBL/GenBank/DDBJ databases">
        <title>Draft Genome Sequence of the Strain BR 3267 (Bradyrhizobium yuanmingense) recommended as inoculant for cowpea in Brazil.</title>
        <authorList>
            <person name="Simoes-Araujo J.L."/>
            <person name="Zilli J.E."/>
        </authorList>
    </citation>
    <scope>NUCLEOTIDE SEQUENCE [LARGE SCALE GENOMIC DNA]</scope>
    <source>
        <strain evidence="3 4">BR3267</strain>
    </source>
</reference>
<evidence type="ECO:0000313" key="4">
    <source>
        <dbReference type="Proteomes" id="UP000051380"/>
    </source>
</evidence>